<sequence>MAADHLVQRWFALTREELPALAGARGWPVHLDHCFQRILLDHATGGPWRDTIASPAYRNASDEQLQQAIALGEQAIAGEQDMDRLNDKSLAWRGKRKGRTKRPGLS</sequence>
<accession>A0A1I5M899</accession>
<evidence type="ECO:0000256" key="1">
    <source>
        <dbReference type="SAM" id="MobiDB-lite"/>
    </source>
</evidence>
<name>A0A1I5M899_9SPHN</name>
<dbReference type="RefSeq" id="WP_090478712.1">
    <property type="nucleotide sequence ID" value="NZ_FOWZ01000002.1"/>
</dbReference>
<gene>
    <name evidence="2" type="ORF">SAMN04488060_1190</name>
</gene>
<evidence type="ECO:0000313" key="3">
    <source>
        <dbReference type="Proteomes" id="UP000199331"/>
    </source>
</evidence>
<protein>
    <recommendedName>
        <fullName evidence="4">GCN5-related N-acetyltransferase</fullName>
    </recommendedName>
</protein>
<dbReference type="EMBL" id="FOWZ01000002">
    <property type="protein sequence ID" value="SFP05822.1"/>
    <property type="molecule type" value="Genomic_DNA"/>
</dbReference>
<feature type="region of interest" description="Disordered" evidence="1">
    <location>
        <begin position="87"/>
        <end position="106"/>
    </location>
</feature>
<dbReference type="AlphaFoldDB" id="A0A1I5M899"/>
<dbReference type="Proteomes" id="UP000199331">
    <property type="component" value="Unassembled WGS sequence"/>
</dbReference>
<reference evidence="3" key="1">
    <citation type="submission" date="2016-10" db="EMBL/GenBank/DDBJ databases">
        <authorList>
            <person name="Varghese N."/>
            <person name="Submissions S."/>
        </authorList>
    </citation>
    <scope>NUCLEOTIDE SEQUENCE [LARGE SCALE GENOMIC DNA]</scope>
    <source>
        <strain evidence="3">CGMCC 1.7715</strain>
    </source>
</reference>
<evidence type="ECO:0000313" key="2">
    <source>
        <dbReference type="EMBL" id="SFP05822.1"/>
    </source>
</evidence>
<keyword evidence="3" id="KW-1185">Reference proteome</keyword>
<dbReference type="STRING" id="604088.SAMN04488060_1190"/>
<evidence type="ECO:0008006" key="4">
    <source>
        <dbReference type="Google" id="ProtNLM"/>
    </source>
</evidence>
<organism evidence="2 3">
    <name type="scientific">Qipengyuania nanhaisediminis</name>
    <dbReference type="NCBI Taxonomy" id="604088"/>
    <lineage>
        <taxon>Bacteria</taxon>
        <taxon>Pseudomonadati</taxon>
        <taxon>Pseudomonadota</taxon>
        <taxon>Alphaproteobacteria</taxon>
        <taxon>Sphingomonadales</taxon>
        <taxon>Erythrobacteraceae</taxon>
        <taxon>Qipengyuania</taxon>
    </lineage>
</organism>
<dbReference type="OrthoDB" id="281270at2"/>
<proteinExistence type="predicted"/>
<feature type="compositionally biased region" description="Basic residues" evidence="1">
    <location>
        <begin position="93"/>
        <end position="106"/>
    </location>
</feature>